<comment type="catalytic activity">
    <reaction evidence="8">
        <text>ATP + H2O + cellular proteinSide 1 = ADP + phosphate + cellular proteinSide 2.</text>
        <dbReference type="EC" id="7.4.2.8"/>
    </reaction>
</comment>
<evidence type="ECO:0000256" key="7">
    <source>
        <dbReference type="ARBA" id="ARBA00024382"/>
    </source>
</evidence>
<dbReference type="GO" id="GO:0005524">
    <property type="term" value="F:ATP binding"/>
    <property type="evidence" value="ECO:0007669"/>
    <property type="project" value="UniProtKB-KW"/>
</dbReference>
<dbReference type="Proteomes" id="UP000029622">
    <property type="component" value="Unassembled WGS sequence"/>
</dbReference>
<dbReference type="Gene3D" id="3.40.50.300">
    <property type="entry name" value="P-loop containing nucleotide triphosphate hydrolases"/>
    <property type="match status" value="1"/>
</dbReference>
<dbReference type="GO" id="GO:0005886">
    <property type="term" value="C:plasma membrane"/>
    <property type="evidence" value="ECO:0007669"/>
    <property type="project" value="TreeGrafter"/>
</dbReference>
<keyword evidence="4" id="KW-0067">ATP-binding</keyword>
<dbReference type="PROSITE" id="PS00662">
    <property type="entry name" value="T2SP_E"/>
    <property type="match status" value="1"/>
</dbReference>
<dbReference type="FunFam" id="3.30.450.90:FF:000001">
    <property type="entry name" value="Type II secretion system ATPase GspE"/>
    <property type="match status" value="1"/>
</dbReference>
<evidence type="ECO:0000256" key="3">
    <source>
        <dbReference type="ARBA" id="ARBA00022741"/>
    </source>
</evidence>
<keyword evidence="6" id="KW-1278">Translocase</keyword>
<evidence type="ECO:0000256" key="5">
    <source>
        <dbReference type="ARBA" id="ARBA00022927"/>
    </source>
</evidence>
<dbReference type="InterPro" id="IPR001482">
    <property type="entry name" value="T2SS/T4SS_dom"/>
</dbReference>
<evidence type="ECO:0000256" key="4">
    <source>
        <dbReference type="ARBA" id="ARBA00022840"/>
    </source>
</evidence>
<dbReference type="InterPro" id="IPR007831">
    <property type="entry name" value="T2SS_GspE_N"/>
</dbReference>
<dbReference type="Gene3D" id="3.30.450.90">
    <property type="match status" value="1"/>
</dbReference>
<dbReference type="RefSeq" id="WP_035161218.1">
    <property type="nucleotide sequence ID" value="NZ_AZTB01000001.1"/>
</dbReference>
<gene>
    <name evidence="10" type="ORF">Y919_00375</name>
</gene>
<accession>A0A096BKS9</accession>
<dbReference type="SMART" id="SM00382">
    <property type="entry name" value="AAA"/>
    <property type="match status" value="1"/>
</dbReference>
<dbReference type="FunFam" id="3.30.300.160:FF:000002">
    <property type="entry name" value="Type II secretion system protein E"/>
    <property type="match status" value="1"/>
</dbReference>
<dbReference type="Gene3D" id="3.30.300.160">
    <property type="entry name" value="Type II secretion system, protein E, N-terminal domain"/>
    <property type="match status" value="1"/>
</dbReference>
<dbReference type="FunFam" id="3.40.50.300:FF:000398">
    <property type="entry name" value="Type IV pilus assembly ATPase PilB"/>
    <property type="match status" value="1"/>
</dbReference>
<keyword evidence="3" id="KW-0547">Nucleotide-binding</keyword>
<dbReference type="SUPFAM" id="SSF52540">
    <property type="entry name" value="P-loop containing nucleoside triphosphate hydrolases"/>
    <property type="match status" value="1"/>
</dbReference>
<organism evidence="10 11">
    <name type="scientific">Caloranaerobacter azorensis H53214</name>
    <dbReference type="NCBI Taxonomy" id="1156417"/>
    <lineage>
        <taxon>Bacteria</taxon>
        <taxon>Bacillati</taxon>
        <taxon>Bacillota</taxon>
        <taxon>Tissierellia</taxon>
        <taxon>Tissierellales</taxon>
        <taxon>Thermohalobacteraceae</taxon>
        <taxon>Caloranaerobacter</taxon>
    </lineage>
</organism>
<comment type="similarity">
    <text evidence="1">Belongs to the GSP E family.</text>
</comment>
<dbReference type="Pfam" id="PF00437">
    <property type="entry name" value="T2SSE"/>
    <property type="match status" value="1"/>
</dbReference>
<dbReference type="AlphaFoldDB" id="A0A096BKS9"/>
<evidence type="ECO:0000256" key="2">
    <source>
        <dbReference type="ARBA" id="ARBA00022448"/>
    </source>
</evidence>
<dbReference type="PANTHER" id="PTHR30258:SF1">
    <property type="entry name" value="PROTEIN TRANSPORT PROTEIN HOFB HOMOLOG"/>
    <property type="match status" value="1"/>
</dbReference>
<dbReference type="GO" id="GO:0016887">
    <property type="term" value="F:ATP hydrolysis activity"/>
    <property type="evidence" value="ECO:0007669"/>
    <property type="project" value="TreeGrafter"/>
</dbReference>
<dbReference type="InterPro" id="IPR037257">
    <property type="entry name" value="T2SS_E_N_sf"/>
</dbReference>
<dbReference type="EC" id="7.4.2.8" evidence="7"/>
<proteinExistence type="inferred from homology"/>
<dbReference type="NCBIfam" id="TIGR02533">
    <property type="entry name" value="type_II_gspE"/>
    <property type="match status" value="1"/>
</dbReference>
<dbReference type="SUPFAM" id="SSF160246">
    <property type="entry name" value="EspE N-terminal domain-like"/>
    <property type="match status" value="1"/>
</dbReference>
<dbReference type="GO" id="GO:0015627">
    <property type="term" value="C:type II protein secretion system complex"/>
    <property type="evidence" value="ECO:0007669"/>
    <property type="project" value="InterPro"/>
</dbReference>
<dbReference type="Pfam" id="PF05157">
    <property type="entry name" value="MshEN"/>
    <property type="match status" value="1"/>
</dbReference>
<evidence type="ECO:0000256" key="1">
    <source>
        <dbReference type="ARBA" id="ARBA00006611"/>
    </source>
</evidence>
<dbReference type="GO" id="GO:0008564">
    <property type="term" value="F:protein-exporting ATPase activity"/>
    <property type="evidence" value="ECO:0007669"/>
    <property type="project" value="UniProtKB-EC"/>
</dbReference>
<evidence type="ECO:0000313" key="10">
    <source>
        <dbReference type="EMBL" id="KGG81452.1"/>
    </source>
</evidence>
<sequence>MSRSKFRLGELLISAGKITEEQLKYTLEEQKKTGKKLGELLVEKGYIKEEEIIEVLEYQLGIPHMDLDKYFIDPEIPKIIPEKLARRHTLIPIKKDGNKLIVAMADPLNIFAIDDIKIATGLEVEPVISTRKDILNSIEQYYGKEVAEKAVEDFKKQYNVDDINEIDEEIITQINNAPVVRLINSIIRQAVNSRASDIHIEPFENRLRIRFRIDGQLQEVMSPSISTHSAIVTRIKIMGKMNIAEKRIPQDGRVEIDIDGKEIDLRISTMPTVYGEKVVIRLLDRGNFLFNKEQLGFINENLMRFEKIVKNPNGIILVTGPTGSGKTTTLYALLRELNSMDKNIITLEDPVEYKLDGINQVQINNKAGLTFANGLRSILRQDPDIIMVGEIRDEETARLAVRAAITGHLVISTMHTNDAPSTVARLIDMGIEPYLISSSLVGVISQRLVRKICDNCKVSYTPDQIEMKSLNIDENTRLFRGKGCSQCYNTGYKGRTAIHEIMIIDKEIRRLIDENASNDVLRINSLKNGMVTLRENCKSLVLEGVTTFEELMRVTYTIE</sequence>
<name>A0A096BKS9_9FIRM</name>
<dbReference type="InterPro" id="IPR003593">
    <property type="entry name" value="AAA+_ATPase"/>
</dbReference>
<dbReference type="EMBL" id="AZTB01000001">
    <property type="protein sequence ID" value="KGG81452.1"/>
    <property type="molecule type" value="Genomic_DNA"/>
</dbReference>
<evidence type="ECO:0000256" key="8">
    <source>
        <dbReference type="ARBA" id="ARBA00034006"/>
    </source>
</evidence>
<dbReference type="InterPro" id="IPR027417">
    <property type="entry name" value="P-loop_NTPase"/>
</dbReference>
<keyword evidence="5" id="KW-0653">Protein transport</keyword>
<keyword evidence="2" id="KW-0813">Transport</keyword>
<evidence type="ECO:0000259" key="9">
    <source>
        <dbReference type="PROSITE" id="PS00662"/>
    </source>
</evidence>
<dbReference type="STRING" id="1156417.Y919_00375"/>
<dbReference type="CDD" id="cd01129">
    <property type="entry name" value="PulE-GspE-like"/>
    <property type="match status" value="1"/>
</dbReference>
<comment type="caution">
    <text evidence="10">The sequence shown here is derived from an EMBL/GenBank/DDBJ whole genome shotgun (WGS) entry which is preliminary data.</text>
</comment>
<protein>
    <recommendedName>
        <fullName evidence="7">protein-secreting ATPase</fullName>
        <ecNumber evidence="7">7.4.2.8</ecNumber>
    </recommendedName>
</protein>
<feature type="domain" description="Bacterial type II secretion system protein E" evidence="9">
    <location>
        <begin position="379"/>
        <end position="393"/>
    </location>
</feature>
<reference evidence="10 11" key="1">
    <citation type="submission" date="2013-12" db="EMBL/GenBank/DDBJ databases">
        <title>Draft genome sequence of Caloranaerobacter sp. H53214.</title>
        <authorList>
            <person name="Jiang L.J."/>
            <person name="Shao Z.Z."/>
            <person name="Long M.N."/>
        </authorList>
    </citation>
    <scope>NUCLEOTIDE SEQUENCE [LARGE SCALE GENOMIC DNA]</scope>
    <source>
        <strain evidence="10 11">H53214</strain>
    </source>
</reference>
<evidence type="ECO:0000256" key="6">
    <source>
        <dbReference type="ARBA" id="ARBA00022967"/>
    </source>
</evidence>
<dbReference type="PANTHER" id="PTHR30258">
    <property type="entry name" value="TYPE II SECRETION SYSTEM PROTEIN GSPE-RELATED"/>
    <property type="match status" value="1"/>
</dbReference>
<dbReference type="InterPro" id="IPR013369">
    <property type="entry name" value="T2SS_GspE"/>
</dbReference>
<evidence type="ECO:0000313" key="11">
    <source>
        <dbReference type="Proteomes" id="UP000029622"/>
    </source>
</evidence>
<dbReference type="GO" id="GO:0015628">
    <property type="term" value="P:protein secretion by the type II secretion system"/>
    <property type="evidence" value="ECO:0007669"/>
    <property type="project" value="InterPro"/>
</dbReference>